<dbReference type="HOGENOM" id="CLU_015676_3_0_1"/>
<sequence length="606" mass="66794">MYTLPLLPCALPTAHIPDDVDLQQLASSSVDKLKTLNEDDFTDDAIWRDTFAMTGTLRTFYTKKSIAAAWHATCKLANPGCFANQGQPSIFRAHDVAWVNIAFGFHADGPPATSCSGSFAIVPQKQGGWKIWMFRTILEQLDSQPNVDYLAPVGIFSHATSRGPITNGVNHASTNGAQGNLPSGPNPFYDCVIVGGGQSGLSVAGRLKALGVPYLVIDKMKRVGDNWALRYGSAKYHLPFERTFLADEPEYLPKDNVAEGYRKWVAKYGINIWLSTTLLSGSWDVEKEIWELKISRDGEESLLNCSYVVFAVGGGSQVPVTPVYPGREKFRGLAFHSTDYTDPSGWAHKHGIVVGSGNTAHDVVEDMLACGMESVTMIQRSKTFVIPVKHYSKHQARTYNTNIPTEVSDRITMTTPNAVGRLLFAQLLHGLARSEPEWLDALEAAGFLTDRFGDLTYALSHRFGGYYMDVGASEKIGNGSIKIKSNSLPARWTEDGLEFEDGSHLKADVVVFATGFVGNMRIQAEELFGKDVADQLEDFWGLNQEGEINGAFQPLSHPAFWFHGGAMAPSRFFSRFIALQIKAKTLRVPFSIYRETPARNEVDIQT</sequence>
<gene>
    <name evidence="3" type="ORF">A1O9_02557</name>
</gene>
<proteinExistence type="predicted"/>
<dbReference type="OrthoDB" id="74360at2759"/>
<dbReference type="RefSeq" id="XP_013263583.1">
    <property type="nucleotide sequence ID" value="XM_013408129.1"/>
</dbReference>
<feature type="domain" description="FAD/NAD(P)-binding" evidence="2">
    <location>
        <begin position="189"/>
        <end position="385"/>
    </location>
</feature>
<name>A0A072PNS1_9EURO</name>
<dbReference type="EMBL" id="AMGV01000002">
    <property type="protein sequence ID" value="KEF60993.1"/>
    <property type="molecule type" value="Genomic_DNA"/>
</dbReference>
<keyword evidence="4" id="KW-1185">Reference proteome</keyword>
<reference evidence="3 4" key="1">
    <citation type="submission" date="2013-03" db="EMBL/GenBank/DDBJ databases">
        <title>The Genome Sequence of Exophiala aquamarina CBS 119918.</title>
        <authorList>
            <consortium name="The Broad Institute Genomics Platform"/>
            <person name="Cuomo C."/>
            <person name="de Hoog S."/>
            <person name="Gorbushina A."/>
            <person name="Walker B."/>
            <person name="Young S.K."/>
            <person name="Zeng Q."/>
            <person name="Gargeya S."/>
            <person name="Fitzgerald M."/>
            <person name="Haas B."/>
            <person name="Abouelleil A."/>
            <person name="Allen A.W."/>
            <person name="Alvarado L."/>
            <person name="Arachchi H.M."/>
            <person name="Berlin A.M."/>
            <person name="Chapman S.B."/>
            <person name="Gainer-Dewar J."/>
            <person name="Goldberg J."/>
            <person name="Griggs A."/>
            <person name="Gujja S."/>
            <person name="Hansen M."/>
            <person name="Howarth C."/>
            <person name="Imamovic A."/>
            <person name="Ireland A."/>
            <person name="Larimer J."/>
            <person name="McCowan C."/>
            <person name="Murphy C."/>
            <person name="Pearson M."/>
            <person name="Poon T.W."/>
            <person name="Priest M."/>
            <person name="Roberts A."/>
            <person name="Saif S."/>
            <person name="Shea T."/>
            <person name="Sisk P."/>
            <person name="Sykes S."/>
            <person name="Wortman J."/>
            <person name="Nusbaum C."/>
            <person name="Birren B."/>
        </authorList>
    </citation>
    <scope>NUCLEOTIDE SEQUENCE [LARGE SCALE GENOMIC DNA]</scope>
    <source>
        <strain evidence="3 4">CBS 119918</strain>
    </source>
</reference>
<dbReference type="AlphaFoldDB" id="A0A072PNS1"/>
<dbReference type="Gene3D" id="3.50.50.60">
    <property type="entry name" value="FAD/NAD(P)-binding domain"/>
    <property type="match status" value="1"/>
</dbReference>
<organism evidence="3 4">
    <name type="scientific">Exophiala aquamarina CBS 119918</name>
    <dbReference type="NCBI Taxonomy" id="1182545"/>
    <lineage>
        <taxon>Eukaryota</taxon>
        <taxon>Fungi</taxon>
        <taxon>Dikarya</taxon>
        <taxon>Ascomycota</taxon>
        <taxon>Pezizomycotina</taxon>
        <taxon>Eurotiomycetes</taxon>
        <taxon>Chaetothyriomycetidae</taxon>
        <taxon>Chaetothyriales</taxon>
        <taxon>Herpotrichiellaceae</taxon>
        <taxon>Exophiala</taxon>
    </lineage>
</organism>
<dbReference type="GeneID" id="25277499"/>
<dbReference type="InterPro" id="IPR023753">
    <property type="entry name" value="FAD/NAD-binding_dom"/>
</dbReference>
<dbReference type="GO" id="GO:0050660">
    <property type="term" value="F:flavin adenine dinucleotide binding"/>
    <property type="evidence" value="ECO:0007669"/>
    <property type="project" value="TreeGrafter"/>
</dbReference>
<evidence type="ECO:0000259" key="2">
    <source>
        <dbReference type="Pfam" id="PF07992"/>
    </source>
</evidence>
<dbReference type="Proteomes" id="UP000027920">
    <property type="component" value="Unassembled WGS sequence"/>
</dbReference>
<dbReference type="InterPro" id="IPR050982">
    <property type="entry name" value="Auxin_biosynth/cation_transpt"/>
</dbReference>
<dbReference type="GO" id="GO:0004497">
    <property type="term" value="F:monooxygenase activity"/>
    <property type="evidence" value="ECO:0007669"/>
    <property type="project" value="TreeGrafter"/>
</dbReference>
<keyword evidence="1" id="KW-0560">Oxidoreductase</keyword>
<dbReference type="PANTHER" id="PTHR43539">
    <property type="entry name" value="FLAVIN-BINDING MONOOXYGENASE-LIKE PROTEIN (AFU_ORTHOLOGUE AFUA_4G09220)"/>
    <property type="match status" value="1"/>
</dbReference>
<evidence type="ECO:0000313" key="4">
    <source>
        <dbReference type="Proteomes" id="UP000027920"/>
    </source>
</evidence>
<accession>A0A072PNS1</accession>
<dbReference type="InterPro" id="IPR036188">
    <property type="entry name" value="FAD/NAD-bd_sf"/>
</dbReference>
<dbReference type="PANTHER" id="PTHR43539:SF68">
    <property type="entry name" value="FLAVIN-BINDING MONOOXYGENASE-LIKE PROTEIN (AFU_ORTHOLOGUE AFUA_4G09220)"/>
    <property type="match status" value="1"/>
</dbReference>
<comment type="caution">
    <text evidence="3">The sequence shown here is derived from an EMBL/GenBank/DDBJ whole genome shotgun (WGS) entry which is preliminary data.</text>
</comment>
<evidence type="ECO:0000313" key="3">
    <source>
        <dbReference type="EMBL" id="KEF60993.1"/>
    </source>
</evidence>
<dbReference type="VEuPathDB" id="FungiDB:A1O9_02557"/>
<dbReference type="SUPFAM" id="SSF51905">
    <property type="entry name" value="FAD/NAD(P)-binding domain"/>
    <property type="match status" value="1"/>
</dbReference>
<evidence type="ECO:0000256" key="1">
    <source>
        <dbReference type="ARBA" id="ARBA00023002"/>
    </source>
</evidence>
<protein>
    <recommendedName>
        <fullName evidence="2">FAD/NAD(P)-binding domain-containing protein</fullName>
    </recommendedName>
</protein>
<dbReference type="Pfam" id="PF07992">
    <property type="entry name" value="Pyr_redox_2"/>
    <property type="match status" value="1"/>
</dbReference>